<sequence length="53" mass="5721">MAPAPHLPVEVVAPDNASHAELRDLSTSLDTGLYLVRLLTEEGPLIGCRLVRL</sequence>
<accession>A0ABY4GF15</accession>
<organism evidence="1 2">
    <name type="scientific">Hymenobacter volaticus</name>
    <dbReference type="NCBI Taxonomy" id="2932254"/>
    <lineage>
        <taxon>Bacteria</taxon>
        <taxon>Pseudomonadati</taxon>
        <taxon>Bacteroidota</taxon>
        <taxon>Cytophagia</taxon>
        <taxon>Cytophagales</taxon>
        <taxon>Hymenobacteraceae</taxon>
        <taxon>Hymenobacter</taxon>
    </lineage>
</organism>
<evidence type="ECO:0008006" key="3">
    <source>
        <dbReference type="Google" id="ProtNLM"/>
    </source>
</evidence>
<name>A0ABY4GF15_9BACT</name>
<dbReference type="EMBL" id="CP095066">
    <property type="protein sequence ID" value="UOQ69520.1"/>
    <property type="molecule type" value="Genomic_DNA"/>
</dbReference>
<evidence type="ECO:0000313" key="2">
    <source>
        <dbReference type="Proteomes" id="UP000830401"/>
    </source>
</evidence>
<keyword evidence="1" id="KW-0614">Plasmid</keyword>
<gene>
    <name evidence="1" type="ORF">MUN86_28175</name>
</gene>
<proteinExistence type="predicted"/>
<dbReference type="RefSeq" id="WP_245127327.1">
    <property type="nucleotide sequence ID" value="NZ_CP095066.1"/>
</dbReference>
<reference evidence="1" key="1">
    <citation type="submission" date="2022-04" db="EMBL/GenBank/DDBJ databases">
        <title>Hymenobacter sp. isolated from the air.</title>
        <authorList>
            <person name="Won M."/>
            <person name="Lee C.-M."/>
            <person name="Woen H.-Y."/>
            <person name="Kwon S.-W."/>
        </authorList>
    </citation>
    <scope>NUCLEOTIDE SEQUENCE</scope>
    <source>
        <strain evidence="1">5420S-77</strain>
        <plasmid evidence="1">unnamed5</plasmid>
    </source>
</reference>
<geneLocation type="plasmid" evidence="1 2">
    <name>unnamed5</name>
</geneLocation>
<dbReference type="Proteomes" id="UP000830401">
    <property type="component" value="Plasmid unnamed5"/>
</dbReference>
<protein>
    <recommendedName>
        <fullName evidence="3">T9SS type A sorting domain-containing protein</fullName>
    </recommendedName>
</protein>
<keyword evidence="2" id="KW-1185">Reference proteome</keyword>
<evidence type="ECO:0000313" key="1">
    <source>
        <dbReference type="EMBL" id="UOQ69520.1"/>
    </source>
</evidence>